<evidence type="ECO:0000313" key="4">
    <source>
        <dbReference type="Proteomes" id="UP000198620"/>
    </source>
</evidence>
<keyword evidence="1" id="KW-0175">Coiled coil</keyword>
<sequence length="156" mass="16514">MLGHSRPRAASLACICLSILMVSQNAFGESPNPSLQSLQTQIDALQNKVSSLQNALNKLCGDNVNCNQPTTNMNLELVKQTFHHSAASVRTESVACPAGKKVLYVTGSAYVTYPGKYVPVLYAIPKNDRSGGEVAAGEPTGASTLDLTVYLLCANV</sequence>
<feature type="signal peptide" evidence="2">
    <location>
        <begin position="1"/>
        <end position="28"/>
    </location>
</feature>
<feature type="coiled-coil region" evidence="1">
    <location>
        <begin position="35"/>
        <end position="62"/>
    </location>
</feature>
<accession>A0A1H7N735</accession>
<evidence type="ECO:0000313" key="3">
    <source>
        <dbReference type="EMBL" id="SEL19304.1"/>
    </source>
</evidence>
<feature type="chain" id="PRO_5011680043" evidence="2">
    <location>
        <begin position="29"/>
        <end position="156"/>
    </location>
</feature>
<name>A0A1H7N735_9PROT</name>
<dbReference type="EMBL" id="FOBH01000006">
    <property type="protein sequence ID" value="SEL19304.1"/>
    <property type="molecule type" value="Genomic_DNA"/>
</dbReference>
<proteinExistence type="predicted"/>
<keyword evidence="4" id="KW-1185">Reference proteome</keyword>
<gene>
    <name evidence="3" type="ORF">SAMN05216387_10676</name>
</gene>
<evidence type="ECO:0000256" key="2">
    <source>
        <dbReference type="SAM" id="SignalP"/>
    </source>
</evidence>
<keyword evidence="2" id="KW-0732">Signal</keyword>
<dbReference type="Proteomes" id="UP000198620">
    <property type="component" value="Unassembled WGS sequence"/>
</dbReference>
<protein>
    <submittedName>
        <fullName evidence="3">Uncharacterized protein</fullName>
    </submittedName>
</protein>
<organism evidence="3 4">
    <name type="scientific">Nitrosovibrio tenuis</name>
    <dbReference type="NCBI Taxonomy" id="1233"/>
    <lineage>
        <taxon>Bacteria</taxon>
        <taxon>Pseudomonadati</taxon>
        <taxon>Pseudomonadota</taxon>
        <taxon>Betaproteobacteria</taxon>
        <taxon>Nitrosomonadales</taxon>
        <taxon>Nitrosomonadaceae</taxon>
        <taxon>Nitrosovibrio</taxon>
    </lineage>
</organism>
<reference evidence="3 4" key="1">
    <citation type="submission" date="2016-10" db="EMBL/GenBank/DDBJ databases">
        <authorList>
            <person name="de Groot N.N."/>
        </authorList>
    </citation>
    <scope>NUCLEOTIDE SEQUENCE [LARGE SCALE GENOMIC DNA]</scope>
    <source>
        <strain evidence="3 4">Nv1</strain>
    </source>
</reference>
<dbReference type="AlphaFoldDB" id="A0A1H7N735"/>
<evidence type="ECO:0000256" key="1">
    <source>
        <dbReference type="SAM" id="Coils"/>
    </source>
</evidence>